<keyword evidence="1" id="KW-1133">Transmembrane helix</keyword>
<keyword evidence="3" id="KW-1185">Reference proteome</keyword>
<dbReference type="PANTHER" id="PTHR33116:SF84">
    <property type="entry name" value="RNA-DIRECTED DNA POLYMERASE"/>
    <property type="match status" value="1"/>
</dbReference>
<comment type="caution">
    <text evidence="2">The sequence shown here is derived from an EMBL/GenBank/DDBJ whole genome shotgun (WGS) entry which is preliminary data.</text>
</comment>
<name>A0A2U1N7J9_ARTAN</name>
<dbReference type="EMBL" id="PKPP01003428">
    <property type="protein sequence ID" value="PWA69495.1"/>
    <property type="molecule type" value="Genomic_DNA"/>
</dbReference>
<evidence type="ECO:0000256" key="1">
    <source>
        <dbReference type="SAM" id="Phobius"/>
    </source>
</evidence>
<protein>
    <submittedName>
        <fullName evidence="2">Reverse transcriptase zinc-binding domain-containing protein</fullName>
    </submittedName>
</protein>
<keyword evidence="1" id="KW-0812">Transmembrane</keyword>
<organism evidence="2 3">
    <name type="scientific">Artemisia annua</name>
    <name type="common">Sweet wormwood</name>
    <dbReference type="NCBI Taxonomy" id="35608"/>
    <lineage>
        <taxon>Eukaryota</taxon>
        <taxon>Viridiplantae</taxon>
        <taxon>Streptophyta</taxon>
        <taxon>Embryophyta</taxon>
        <taxon>Tracheophyta</taxon>
        <taxon>Spermatophyta</taxon>
        <taxon>Magnoliopsida</taxon>
        <taxon>eudicotyledons</taxon>
        <taxon>Gunneridae</taxon>
        <taxon>Pentapetalae</taxon>
        <taxon>asterids</taxon>
        <taxon>campanulids</taxon>
        <taxon>Asterales</taxon>
        <taxon>Asteraceae</taxon>
        <taxon>Asteroideae</taxon>
        <taxon>Anthemideae</taxon>
        <taxon>Artemisiinae</taxon>
        <taxon>Artemisia</taxon>
    </lineage>
</organism>
<keyword evidence="2" id="KW-0548">Nucleotidyltransferase</keyword>
<proteinExistence type="predicted"/>
<dbReference type="AlphaFoldDB" id="A0A2U1N7J9"/>
<dbReference type="PANTHER" id="PTHR33116">
    <property type="entry name" value="REVERSE TRANSCRIPTASE ZINC-BINDING DOMAIN-CONTAINING PROTEIN-RELATED-RELATED"/>
    <property type="match status" value="1"/>
</dbReference>
<evidence type="ECO:0000313" key="2">
    <source>
        <dbReference type="EMBL" id="PWA69495.1"/>
    </source>
</evidence>
<dbReference type="OrthoDB" id="1938430at2759"/>
<evidence type="ECO:0000313" key="3">
    <source>
        <dbReference type="Proteomes" id="UP000245207"/>
    </source>
</evidence>
<accession>A0A2U1N7J9</accession>
<reference evidence="2 3" key="1">
    <citation type="journal article" date="2018" name="Mol. Plant">
        <title>The genome of Artemisia annua provides insight into the evolution of Asteraceae family and artemisinin biosynthesis.</title>
        <authorList>
            <person name="Shen Q."/>
            <person name="Zhang L."/>
            <person name="Liao Z."/>
            <person name="Wang S."/>
            <person name="Yan T."/>
            <person name="Shi P."/>
            <person name="Liu M."/>
            <person name="Fu X."/>
            <person name="Pan Q."/>
            <person name="Wang Y."/>
            <person name="Lv Z."/>
            <person name="Lu X."/>
            <person name="Zhang F."/>
            <person name="Jiang W."/>
            <person name="Ma Y."/>
            <person name="Chen M."/>
            <person name="Hao X."/>
            <person name="Li L."/>
            <person name="Tang Y."/>
            <person name="Lv G."/>
            <person name="Zhou Y."/>
            <person name="Sun X."/>
            <person name="Brodelius P.E."/>
            <person name="Rose J.K.C."/>
            <person name="Tang K."/>
        </authorList>
    </citation>
    <scope>NUCLEOTIDE SEQUENCE [LARGE SCALE GENOMIC DNA]</scope>
    <source>
        <strain evidence="3">cv. Huhao1</strain>
        <tissue evidence="2">Leaf</tissue>
    </source>
</reference>
<keyword evidence="2" id="KW-0808">Transferase</keyword>
<gene>
    <name evidence="2" type="ORF">CTI12_AA113100</name>
</gene>
<dbReference type="STRING" id="35608.A0A2U1N7J9"/>
<sequence length="286" mass="32211">MEDKTTPMIRVYAATAGTLCPLCNAVNESHAHLFFSCGFSKTVWGNLKPLCKLDDISDVWAEIVSGISVRNANNSLWSIIQRLVFGVAVYYIWQERNIRLFQQNFRSEESVFKITIDTIRHKLLSLKINRSVESEKAAAIWKIPLRRHNSCFNVFLVSANLLIIVIVGFVMGTGLWDCNQVFDRGDCGLSKLLCTTEARIASCAGHQFVVLGGGWLCTTGTDSFFYAGVEALWIDHRLSSCVSLLLAGRLDQVHEVKAFEYQKTVKSLQPQELAHQEQYRKVVMVV</sequence>
<dbReference type="Proteomes" id="UP000245207">
    <property type="component" value="Unassembled WGS sequence"/>
</dbReference>
<dbReference type="GO" id="GO:0003964">
    <property type="term" value="F:RNA-directed DNA polymerase activity"/>
    <property type="evidence" value="ECO:0007669"/>
    <property type="project" value="UniProtKB-KW"/>
</dbReference>
<keyword evidence="1" id="KW-0472">Membrane</keyword>
<keyword evidence="2" id="KW-0695">RNA-directed DNA polymerase</keyword>
<feature type="transmembrane region" description="Helical" evidence="1">
    <location>
        <begin position="152"/>
        <end position="176"/>
    </location>
</feature>